<keyword evidence="2" id="KW-1185">Reference proteome</keyword>
<accession>A0A1B0AIM7</accession>
<name>A0A1B0AIM7_GLOPL</name>
<organism evidence="1 2">
    <name type="scientific">Glossina pallidipes</name>
    <name type="common">Tsetse fly</name>
    <dbReference type="NCBI Taxonomy" id="7398"/>
    <lineage>
        <taxon>Eukaryota</taxon>
        <taxon>Metazoa</taxon>
        <taxon>Ecdysozoa</taxon>
        <taxon>Arthropoda</taxon>
        <taxon>Hexapoda</taxon>
        <taxon>Insecta</taxon>
        <taxon>Pterygota</taxon>
        <taxon>Neoptera</taxon>
        <taxon>Endopterygota</taxon>
        <taxon>Diptera</taxon>
        <taxon>Brachycera</taxon>
        <taxon>Muscomorpha</taxon>
        <taxon>Hippoboscoidea</taxon>
        <taxon>Glossinidae</taxon>
        <taxon>Glossina</taxon>
    </lineage>
</organism>
<reference evidence="2" key="1">
    <citation type="submission" date="2014-03" db="EMBL/GenBank/DDBJ databases">
        <authorList>
            <person name="Aksoy S."/>
            <person name="Warren W."/>
            <person name="Wilson R.K."/>
        </authorList>
    </citation>
    <scope>NUCLEOTIDE SEQUENCE [LARGE SCALE GENOMIC DNA]</scope>
    <source>
        <strain evidence="2">IAEA</strain>
    </source>
</reference>
<dbReference type="AlphaFoldDB" id="A0A1B0AIM7"/>
<evidence type="ECO:0000313" key="1">
    <source>
        <dbReference type="EnsemblMetazoa" id="GPAI047017-PA"/>
    </source>
</evidence>
<reference evidence="1" key="2">
    <citation type="submission" date="2020-05" db="UniProtKB">
        <authorList>
            <consortium name="EnsemblMetazoa"/>
        </authorList>
    </citation>
    <scope>IDENTIFICATION</scope>
    <source>
        <strain evidence="1">IAEA</strain>
    </source>
</reference>
<dbReference type="VEuPathDB" id="VectorBase:GPAI047017"/>
<evidence type="ECO:0000313" key="2">
    <source>
        <dbReference type="Proteomes" id="UP000092445"/>
    </source>
</evidence>
<protein>
    <submittedName>
        <fullName evidence="1">Uncharacterized protein</fullName>
    </submittedName>
</protein>
<sequence>MLSSSTEFLCGIVPSKNWATSHKLFHEKYNVGLLTQPLEERSSVFDEDELLSWLTIRVPATPDVASSFGQYTVLTETAIDNFNTTLPESAWLNAVVTMFTSPLE</sequence>
<proteinExistence type="predicted"/>
<dbReference type="Proteomes" id="UP000092445">
    <property type="component" value="Unassembled WGS sequence"/>
</dbReference>
<dbReference type="EnsemblMetazoa" id="GPAI047017-RA">
    <property type="protein sequence ID" value="GPAI047017-PA"/>
    <property type="gene ID" value="GPAI047017"/>
</dbReference>